<dbReference type="AlphaFoldDB" id="A0A0B0D9J3"/>
<sequence>MPTNQTVQLNDGNTIPQFGYGVWQVAADVAEDVVSKALQIGYRHIDTAKIYGNEEGVGRAIAKSGIPREELFVTTKLWNDDQGHDSALQAIDASLERLGLDYVDLYLIHWSQPEKGKYVETWKAFQEIKESGKARSIGVSNFTEKALQDVLDTGVVPAVHQIELHPYFTQERLREIGAQHQIVTEAWSPLGQGKVELQDETIGEIARAHDATPAQVIIAWHLALGNVVFPKSVTPERIQENWDAQELTLSQDEIERISGLSREDGRLGPDPADFNN</sequence>
<dbReference type="Proteomes" id="UP000030664">
    <property type="component" value="Unassembled WGS sequence"/>
</dbReference>
<reference evidence="8 9" key="1">
    <citation type="submission" date="2014-09" db="EMBL/GenBank/DDBJ databases">
        <title>High-quality draft genome sequence of Kocuria marina SO9-6, an actinobacterium isolated from a copper mine.</title>
        <authorList>
            <person name="Castro D.B."/>
            <person name="Pereira L.B."/>
            <person name="Silva M.V."/>
            <person name="Silva B.P."/>
            <person name="Zanardi B.R."/>
            <person name="Carlos C."/>
            <person name="Belgini D.R."/>
            <person name="Limache E.G."/>
            <person name="Lacerda G.V."/>
            <person name="Nery M.B."/>
            <person name="Gomes M.B."/>
            <person name="Souza S."/>
            <person name="Silva T.M."/>
            <person name="Rodrigues V.D."/>
            <person name="Paulino L.C."/>
            <person name="Vicentini R."/>
            <person name="Ferraz L.F."/>
            <person name="Ottoboni L.M."/>
        </authorList>
    </citation>
    <scope>NUCLEOTIDE SEQUENCE [LARGE SCALE GENOMIC DNA]</scope>
    <source>
        <strain evidence="8 9">SO9-6</strain>
    </source>
</reference>
<evidence type="ECO:0000256" key="6">
    <source>
        <dbReference type="PIRSR" id="PIRSR000097-3"/>
    </source>
</evidence>
<dbReference type="SUPFAM" id="SSF51430">
    <property type="entry name" value="NAD(P)-linked oxidoreductase"/>
    <property type="match status" value="1"/>
</dbReference>
<evidence type="ECO:0000313" key="9">
    <source>
        <dbReference type="Proteomes" id="UP000030664"/>
    </source>
</evidence>
<dbReference type="InterPro" id="IPR023210">
    <property type="entry name" value="NADP_OxRdtase_dom"/>
</dbReference>
<evidence type="ECO:0000256" key="1">
    <source>
        <dbReference type="ARBA" id="ARBA00007905"/>
    </source>
</evidence>
<dbReference type="EMBL" id="JROM01000017">
    <property type="protein sequence ID" value="KHE74676.1"/>
    <property type="molecule type" value="Genomic_DNA"/>
</dbReference>
<feature type="binding site" evidence="5">
    <location>
        <position position="109"/>
    </location>
    <ligand>
        <name>substrate</name>
    </ligand>
</feature>
<dbReference type="Gene3D" id="3.20.20.100">
    <property type="entry name" value="NADP-dependent oxidoreductase domain"/>
    <property type="match status" value="1"/>
</dbReference>
<dbReference type="RefSeq" id="WP_035962754.1">
    <property type="nucleotide sequence ID" value="NZ_JROM01000017.1"/>
</dbReference>
<feature type="site" description="Lowers pKa of active site Tyr" evidence="6">
    <location>
        <position position="76"/>
    </location>
</feature>
<dbReference type="PANTHER" id="PTHR43827:SF3">
    <property type="entry name" value="NADP-DEPENDENT OXIDOREDUCTASE DOMAIN-CONTAINING PROTEIN"/>
    <property type="match status" value="1"/>
</dbReference>
<dbReference type="PROSITE" id="PS00798">
    <property type="entry name" value="ALDOKETO_REDUCTASE_1"/>
    <property type="match status" value="1"/>
</dbReference>
<comment type="caution">
    <text evidence="8">The sequence shown here is derived from an EMBL/GenBank/DDBJ whole genome shotgun (WGS) entry which is preliminary data.</text>
</comment>
<proteinExistence type="inferred from homology"/>
<dbReference type="STRING" id="223184.AS25_05190"/>
<evidence type="ECO:0000259" key="7">
    <source>
        <dbReference type="Pfam" id="PF00248"/>
    </source>
</evidence>
<dbReference type="eggNOG" id="COG0656">
    <property type="taxonomic scope" value="Bacteria"/>
</dbReference>
<dbReference type="GO" id="GO:0016616">
    <property type="term" value="F:oxidoreductase activity, acting on the CH-OH group of donors, NAD or NADP as acceptor"/>
    <property type="evidence" value="ECO:0007669"/>
    <property type="project" value="UniProtKB-ARBA"/>
</dbReference>
<dbReference type="PRINTS" id="PR00069">
    <property type="entry name" value="ALDKETRDTASE"/>
</dbReference>
<dbReference type="PROSITE" id="PS00062">
    <property type="entry name" value="ALDOKETO_REDUCTASE_2"/>
    <property type="match status" value="1"/>
</dbReference>
<comment type="similarity">
    <text evidence="1">Belongs to the aldo/keto reductase family.</text>
</comment>
<dbReference type="InterPro" id="IPR036812">
    <property type="entry name" value="NAD(P)_OxRdtase_dom_sf"/>
</dbReference>
<dbReference type="PIRSF" id="PIRSF000097">
    <property type="entry name" value="AKR"/>
    <property type="match status" value="1"/>
</dbReference>
<feature type="domain" description="NADP-dependent oxidoreductase" evidence="7">
    <location>
        <begin position="18"/>
        <end position="260"/>
    </location>
</feature>
<dbReference type="Pfam" id="PF00248">
    <property type="entry name" value="Aldo_ket_red"/>
    <property type="match status" value="1"/>
</dbReference>
<evidence type="ECO:0000256" key="2">
    <source>
        <dbReference type="ARBA" id="ARBA00022857"/>
    </source>
</evidence>
<gene>
    <name evidence="8" type="ORF">AS25_05190</name>
</gene>
<feature type="active site" description="Proton donor" evidence="4">
    <location>
        <position position="51"/>
    </location>
</feature>
<accession>A0A0B0D9J3</accession>
<keyword evidence="3" id="KW-0560">Oxidoreductase</keyword>
<evidence type="ECO:0000256" key="3">
    <source>
        <dbReference type="ARBA" id="ARBA00023002"/>
    </source>
</evidence>
<name>A0A0B0D9J3_9MICC</name>
<protein>
    <submittedName>
        <fullName evidence="8">Oxidoreductase</fullName>
    </submittedName>
</protein>
<evidence type="ECO:0000256" key="5">
    <source>
        <dbReference type="PIRSR" id="PIRSR000097-2"/>
    </source>
</evidence>
<dbReference type="FunFam" id="3.20.20.100:FF:000002">
    <property type="entry name" value="2,5-diketo-D-gluconic acid reductase A"/>
    <property type="match status" value="1"/>
</dbReference>
<evidence type="ECO:0000256" key="4">
    <source>
        <dbReference type="PIRSR" id="PIRSR000097-1"/>
    </source>
</evidence>
<dbReference type="InterPro" id="IPR020471">
    <property type="entry name" value="AKR"/>
</dbReference>
<dbReference type="InterPro" id="IPR018170">
    <property type="entry name" value="Aldo/ket_reductase_CS"/>
</dbReference>
<keyword evidence="2" id="KW-0521">NADP</keyword>
<dbReference type="PANTHER" id="PTHR43827">
    <property type="entry name" value="2,5-DIKETO-D-GLUCONIC ACID REDUCTASE"/>
    <property type="match status" value="1"/>
</dbReference>
<organism evidence="8 9">
    <name type="scientific">Kocuria marina</name>
    <dbReference type="NCBI Taxonomy" id="223184"/>
    <lineage>
        <taxon>Bacteria</taxon>
        <taxon>Bacillati</taxon>
        <taxon>Actinomycetota</taxon>
        <taxon>Actinomycetes</taxon>
        <taxon>Micrococcales</taxon>
        <taxon>Micrococcaceae</taxon>
        <taxon>Kocuria</taxon>
    </lineage>
</organism>
<evidence type="ECO:0000313" key="8">
    <source>
        <dbReference type="EMBL" id="KHE74676.1"/>
    </source>
</evidence>